<dbReference type="AlphaFoldDB" id="A0A543FXD0"/>
<dbReference type="Proteomes" id="UP000319818">
    <property type="component" value="Unassembled WGS sequence"/>
</dbReference>
<name>A0A543FXD0_9PSEU</name>
<evidence type="ECO:0000313" key="2">
    <source>
        <dbReference type="EMBL" id="TQM38465.1"/>
    </source>
</evidence>
<gene>
    <name evidence="2" type="ORF">FB388_5704</name>
</gene>
<sequence>MDLHHLTPLTAAVGGFATVYLDASHDSENAVHEGELRWSEQRKALEEQGADAETLEALDAAVRDAGPAVGRAGRVLVARAGELLLDRDLPEPPDPPRATWSALPDLLPLLLDGPEPVTVLVARVDKNGGEILLADPTDGQEGPEQVENVEGESHRTHKVRGGGWKHLKMQHTVENTWRSNVSALAERIDRQVEQSGARVLVLAGEAQSRKLLLDNLGERSSGIATEVEHSGLRSGGDDSELADAVTEAARDAATRERHQVLDRLDQLAGRPDGAVAQGLPQVLAALRAEQVDTLLIDGGVRREDLVWVGEQPSHLAKDRAELDAMGVSPVAQVPVDAALLRAAAGTGAAFHPIGGGRTGLVGRPVPDGVAALLRWPLATGA</sequence>
<comment type="caution">
    <text evidence="2">The sequence shown here is derived from an EMBL/GenBank/DDBJ whole genome shotgun (WGS) entry which is preliminary data.</text>
</comment>
<dbReference type="EMBL" id="VFPH01000002">
    <property type="protein sequence ID" value="TQM38465.1"/>
    <property type="molecule type" value="Genomic_DNA"/>
</dbReference>
<organism evidence="2 3">
    <name type="scientific">Pseudonocardia cypriaca</name>
    <dbReference type="NCBI Taxonomy" id="882449"/>
    <lineage>
        <taxon>Bacteria</taxon>
        <taxon>Bacillati</taxon>
        <taxon>Actinomycetota</taxon>
        <taxon>Actinomycetes</taxon>
        <taxon>Pseudonocardiales</taxon>
        <taxon>Pseudonocardiaceae</taxon>
        <taxon>Pseudonocardia</taxon>
    </lineage>
</organism>
<keyword evidence="3" id="KW-1185">Reference proteome</keyword>
<evidence type="ECO:0008006" key="4">
    <source>
        <dbReference type="Google" id="ProtNLM"/>
    </source>
</evidence>
<feature type="region of interest" description="Disordered" evidence="1">
    <location>
        <begin position="133"/>
        <end position="163"/>
    </location>
</feature>
<reference evidence="2 3" key="1">
    <citation type="submission" date="2019-06" db="EMBL/GenBank/DDBJ databases">
        <title>Sequencing the genomes of 1000 actinobacteria strains.</title>
        <authorList>
            <person name="Klenk H.-P."/>
        </authorList>
    </citation>
    <scope>NUCLEOTIDE SEQUENCE [LARGE SCALE GENOMIC DNA]</scope>
    <source>
        <strain evidence="2 3">DSM 45511</strain>
    </source>
</reference>
<protein>
    <recommendedName>
        <fullName evidence="4">Peptide subunit release factor 1 (ERF1)</fullName>
    </recommendedName>
</protein>
<dbReference type="InterPro" id="IPR040701">
    <property type="entry name" value="Bact_RF_family2"/>
</dbReference>
<dbReference type="RefSeq" id="WP_142105137.1">
    <property type="nucleotide sequence ID" value="NZ_VFPH01000002.1"/>
</dbReference>
<proteinExistence type="predicted"/>
<accession>A0A543FXD0</accession>
<dbReference type="Pfam" id="PF18844">
    <property type="entry name" value="baeRF_family2"/>
    <property type="match status" value="1"/>
</dbReference>
<evidence type="ECO:0000256" key="1">
    <source>
        <dbReference type="SAM" id="MobiDB-lite"/>
    </source>
</evidence>
<dbReference type="OrthoDB" id="5179393at2"/>
<evidence type="ECO:0000313" key="3">
    <source>
        <dbReference type="Proteomes" id="UP000319818"/>
    </source>
</evidence>